<dbReference type="PANTHER" id="PTHR30622">
    <property type="entry name" value="UNDECAPRENYL-DIPHOSPHATASE"/>
    <property type="match status" value="1"/>
</dbReference>
<dbReference type="GO" id="GO:0071555">
    <property type="term" value="P:cell wall organization"/>
    <property type="evidence" value="ECO:0007669"/>
    <property type="project" value="UniProtKB-KW"/>
</dbReference>
<evidence type="ECO:0000256" key="16">
    <source>
        <dbReference type="ARBA" id="ARBA00047594"/>
    </source>
</evidence>
<comment type="subcellular location">
    <subcellularLocation>
        <location evidence="1 17">Cell membrane</location>
        <topology evidence="1 17">Multi-pass membrane protein</topology>
    </subcellularLocation>
</comment>
<evidence type="ECO:0000313" key="19">
    <source>
        <dbReference type="Proteomes" id="UP000192727"/>
    </source>
</evidence>
<evidence type="ECO:0000256" key="17">
    <source>
        <dbReference type="HAMAP-Rule" id="MF_01006"/>
    </source>
</evidence>
<evidence type="ECO:0000256" key="8">
    <source>
        <dbReference type="ARBA" id="ARBA00022960"/>
    </source>
</evidence>
<dbReference type="PANTHER" id="PTHR30622:SF3">
    <property type="entry name" value="UNDECAPRENYL-DIPHOSPHATASE"/>
    <property type="match status" value="1"/>
</dbReference>
<protein>
    <recommendedName>
        <fullName evidence="4 17">Undecaprenyl-diphosphatase</fullName>
        <ecNumber evidence="3 17">3.6.1.27</ecNumber>
    </recommendedName>
    <alternativeName>
        <fullName evidence="15 17">Bacitracin resistance protein</fullName>
    </alternativeName>
    <alternativeName>
        <fullName evidence="14 17">Undecaprenyl pyrophosphate phosphatase</fullName>
    </alternativeName>
</protein>
<evidence type="ECO:0000256" key="11">
    <source>
        <dbReference type="ARBA" id="ARBA00023136"/>
    </source>
</evidence>
<evidence type="ECO:0000256" key="14">
    <source>
        <dbReference type="ARBA" id="ARBA00032707"/>
    </source>
</evidence>
<sequence>MYDYWVAIIIGIVEGLTEFLPVSSTGHMILTQALLNINESDQMMKVFEIVIQLGAILAVVLIYWRRIIDLLGPKRLKEAYQIVRRGFRSTDKQKGQKMNVIHILVGIVPVMLLAFLLNDFIDEYLFSPVTVLIGLVLGGILLIAGEKQDNSKMIQDLDGITYKQAFVIGLYQILSLWPGFSRSGSTIAGGMLSGVSRKASADFTFIMAIPIMFAATGYSLLKHLQHFSGDVIGFFAVGFVVSFIVALLAVVTFIKLVQSMKLTYFAYYRFLLALVFGIYLWFR</sequence>
<reference evidence="18 19" key="1">
    <citation type="submission" date="2017-03" db="EMBL/GenBank/DDBJ databases">
        <title>Paenibacillus larvae genome sequencing.</title>
        <authorList>
            <person name="Dingman D.W."/>
        </authorList>
    </citation>
    <scope>NUCLEOTIDE SEQUENCE [LARGE SCALE GENOMIC DNA]</scope>
    <source>
        <strain evidence="18 19">SAG 10367</strain>
    </source>
</reference>
<evidence type="ECO:0000256" key="6">
    <source>
        <dbReference type="ARBA" id="ARBA00022692"/>
    </source>
</evidence>
<feature type="transmembrane region" description="Helical" evidence="17">
    <location>
        <begin position="46"/>
        <end position="64"/>
    </location>
</feature>
<accession>A0A1U9YQH9</accession>
<evidence type="ECO:0000256" key="12">
    <source>
        <dbReference type="ARBA" id="ARBA00023251"/>
    </source>
</evidence>
<comment type="function">
    <text evidence="17">Catalyzes the dephosphorylation of undecaprenyl diphosphate (UPP). Confers resistance to bacitracin.</text>
</comment>
<feature type="transmembrane region" description="Helical" evidence="17">
    <location>
        <begin position="124"/>
        <end position="144"/>
    </location>
</feature>
<evidence type="ECO:0000256" key="13">
    <source>
        <dbReference type="ARBA" id="ARBA00023316"/>
    </source>
</evidence>
<evidence type="ECO:0000256" key="4">
    <source>
        <dbReference type="ARBA" id="ARBA00021581"/>
    </source>
</evidence>
<dbReference type="GO" id="GO:0005886">
    <property type="term" value="C:plasma membrane"/>
    <property type="evidence" value="ECO:0007669"/>
    <property type="project" value="UniProtKB-SubCell"/>
</dbReference>
<dbReference type="GeneID" id="64217754"/>
<dbReference type="Proteomes" id="UP000192727">
    <property type="component" value="Chromosome"/>
</dbReference>
<feature type="transmembrane region" description="Helical" evidence="17">
    <location>
        <begin position="233"/>
        <end position="254"/>
    </location>
</feature>
<dbReference type="HAMAP" id="MF_01006">
    <property type="entry name" value="Undec_diphosphatase"/>
    <property type="match status" value="1"/>
</dbReference>
<organism evidence="18 19">
    <name type="scientific">Paenibacillus larvae subsp. pulvifaciens</name>
    <dbReference type="NCBI Taxonomy" id="1477"/>
    <lineage>
        <taxon>Bacteria</taxon>
        <taxon>Bacillati</taxon>
        <taxon>Bacillota</taxon>
        <taxon>Bacilli</taxon>
        <taxon>Bacillales</taxon>
        <taxon>Paenibacillaceae</taxon>
        <taxon>Paenibacillus</taxon>
    </lineage>
</organism>
<proteinExistence type="inferred from homology"/>
<keyword evidence="12 17" id="KW-0046">Antibiotic resistance</keyword>
<keyword evidence="10 17" id="KW-1133">Transmembrane helix</keyword>
<dbReference type="GO" id="GO:0046677">
    <property type="term" value="P:response to antibiotic"/>
    <property type="evidence" value="ECO:0007669"/>
    <property type="project" value="UniProtKB-UniRule"/>
</dbReference>
<comment type="similarity">
    <text evidence="2 17">Belongs to the UppP family.</text>
</comment>
<keyword evidence="11 17" id="KW-0472">Membrane</keyword>
<evidence type="ECO:0000313" key="18">
    <source>
        <dbReference type="EMBL" id="ARF69054.1"/>
    </source>
</evidence>
<dbReference type="GO" id="GO:0050380">
    <property type="term" value="F:undecaprenyl-diphosphatase activity"/>
    <property type="evidence" value="ECO:0007669"/>
    <property type="project" value="UniProtKB-UniRule"/>
</dbReference>
<keyword evidence="9 17" id="KW-0573">Peptidoglycan synthesis</keyword>
<evidence type="ECO:0000256" key="5">
    <source>
        <dbReference type="ARBA" id="ARBA00022475"/>
    </source>
</evidence>
<evidence type="ECO:0000256" key="15">
    <source>
        <dbReference type="ARBA" id="ARBA00032932"/>
    </source>
</evidence>
<dbReference type="EC" id="3.6.1.27" evidence="3 17"/>
<keyword evidence="5 17" id="KW-1003">Cell membrane</keyword>
<evidence type="ECO:0000256" key="9">
    <source>
        <dbReference type="ARBA" id="ARBA00022984"/>
    </source>
</evidence>
<dbReference type="EMBL" id="CP020557">
    <property type="protein sequence ID" value="ARF69054.1"/>
    <property type="molecule type" value="Genomic_DNA"/>
</dbReference>
<evidence type="ECO:0000256" key="7">
    <source>
        <dbReference type="ARBA" id="ARBA00022801"/>
    </source>
</evidence>
<keyword evidence="8 17" id="KW-0133">Cell shape</keyword>
<dbReference type="NCBIfam" id="TIGR00753">
    <property type="entry name" value="undec_PP_bacA"/>
    <property type="match status" value="1"/>
</dbReference>
<evidence type="ECO:0000256" key="2">
    <source>
        <dbReference type="ARBA" id="ARBA00010621"/>
    </source>
</evidence>
<keyword evidence="7 17" id="KW-0378">Hydrolase</keyword>
<dbReference type="GO" id="GO:0008360">
    <property type="term" value="P:regulation of cell shape"/>
    <property type="evidence" value="ECO:0007669"/>
    <property type="project" value="UniProtKB-KW"/>
</dbReference>
<name>A0A1U9YQH9_9BACL</name>
<gene>
    <name evidence="17" type="primary">uppP</name>
    <name evidence="18" type="ORF">B7C51_16430</name>
</gene>
<evidence type="ECO:0000256" key="10">
    <source>
        <dbReference type="ARBA" id="ARBA00022989"/>
    </source>
</evidence>
<feature type="transmembrane region" description="Helical" evidence="17">
    <location>
        <begin position="266"/>
        <end position="282"/>
    </location>
</feature>
<evidence type="ECO:0000256" key="1">
    <source>
        <dbReference type="ARBA" id="ARBA00004651"/>
    </source>
</evidence>
<keyword evidence="6 17" id="KW-0812">Transmembrane</keyword>
<feature type="transmembrane region" description="Helical" evidence="17">
    <location>
        <begin position="165"/>
        <end position="183"/>
    </location>
</feature>
<comment type="catalytic activity">
    <reaction evidence="16 17">
        <text>di-trans,octa-cis-undecaprenyl diphosphate + H2O = di-trans,octa-cis-undecaprenyl phosphate + phosphate + H(+)</text>
        <dbReference type="Rhea" id="RHEA:28094"/>
        <dbReference type="ChEBI" id="CHEBI:15377"/>
        <dbReference type="ChEBI" id="CHEBI:15378"/>
        <dbReference type="ChEBI" id="CHEBI:43474"/>
        <dbReference type="ChEBI" id="CHEBI:58405"/>
        <dbReference type="ChEBI" id="CHEBI:60392"/>
        <dbReference type="EC" id="3.6.1.27"/>
    </reaction>
</comment>
<dbReference type="Pfam" id="PF02673">
    <property type="entry name" value="BacA"/>
    <property type="match status" value="1"/>
</dbReference>
<dbReference type="InterPro" id="IPR003824">
    <property type="entry name" value="UppP"/>
</dbReference>
<keyword evidence="13 17" id="KW-0961">Cell wall biogenesis/degradation</keyword>
<dbReference type="NCBIfam" id="NF001390">
    <property type="entry name" value="PRK00281.1-4"/>
    <property type="match status" value="1"/>
</dbReference>
<dbReference type="AlphaFoldDB" id="A0A1U9YQH9"/>
<dbReference type="RefSeq" id="WP_023484381.1">
    <property type="nucleotide sequence ID" value="NZ_CP019794.1"/>
</dbReference>
<feature type="transmembrane region" description="Helical" evidence="17">
    <location>
        <begin position="203"/>
        <end position="221"/>
    </location>
</feature>
<feature type="transmembrane region" description="Helical" evidence="17">
    <location>
        <begin position="98"/>
        <end position="118"/>
    </location>
</feature>
<dbReference type="GO" id="GO:0009252">
    <property type="term" value="P:peptidoglycan biosynthetic process"/>
    <property type="evidence" value="ECO:0007669"/>
    <property type="project" value="UniProtKB-KW"/>
</dbReference>
<evidence type="ECO:0000256" key="3">
    <source>
        <dbReference type="ARBA" id="ARBA00012374"/>
    </source>
</evidence>
<comment type="miscellaneous">
    <text evidence="17">Bacitracin is thought to be involved in the inhibition of peptidoglycan synthesis by sequestering undecaprenyl diphosphate, thereby reducing the pool of lipid carrier available.</text>
</comment>